<gene>
    <name evidence="7" type="ORF">AB0D95_12400</name>
</gene>
<evidence type="ECO:0000256" key="2">
    <source>
        <dbReference type="ARBA" id="ARBA00023125"/>
    </source>
</evidence>
<proteinExistence type="predicted"/>
<dbReference type="EMBL" id="JBEZNA010000022">
    <property type="protein sequence ID" value="MEU9578052.1"/>
    <property type="molecule type" value="Genomic_DNA"/>
</dbReference>
<dbReference type="PRINTS" id="PR00455">
    <property type="entry name" value="HTHTETR"/>
</dbReference>
<feature type="DNA-binding region" description="H-T-H motif" evidence="4">
    <location>
        <begin position="31"/>
        <end position="50"/>
    </location>
</feature>
<dbReference type="SUPFAM" id="SSF46689">
    <property type="entry name" value="Homeodomain-like"/>
    <property type="match status" value="1"/>
</dbReference>
<feature type="region of interest" description="Disordered" evidence="5">
    <location>
        <begin position="179"/>
        <end position="212"/>
    </location>
</feature>
<sequence length="212" mass="23303">MATGHTDPRRRERILDAALDLIADEGIARVSHRRIAARAGVPLGSTTYHFDGMDDLLREAFSRFTQHIAAVFEARLAAPADPAQAREAVADLIHSLSGGSRRDLVLTQELYTLAARRPAYRELTQAWMRRSRVHLERHFDPDTARQLDALIEGLTLHRALATEPHDRALTLEAVARITDTGRRPLTGPPDALPSAPARPRRSPSGSGGAPRP</sequence>
<dbReference type="Pfam" id="PF17940">
    <property type="entry name" value="TetR_C_31"/>
    <property type="match status" value="1"/>
</dbReference>
<keyword evidence="1" id="KW-0805">Transcription regulation</keyword>
<dbReference type="InterPro" id="IPR001647">
    <property type="entry name" value="HTH_TetR"/>
</dbReference>
<dbReference type="SUPFAM" id="SSF48498">
    <property type="entry name" value="Tetracyclin repressor-like, C-terminal domain"/>
    <property type="match status" value="1"/>
</dbReference>
<keyword evidence="3" id="KW-0804">Transcription</keyword>
<organism evidence="7 8">
    <name type="scientific">Streptomyces chilikensis</name>
    <dbReference type="NCBI Taxonomy" id="1194079"/>
    <lineage>
        <taxon>Bacteria</taxon>
        <taxon>Bacillati</taxon>
        <taxon>Actinomycetota</taxon>
        <taxon>Actinomycetes</taxon>
        <taxon>Kitasatosporales</taxon>
        <taxon>Streptomycetaceae</taxon>
        <taxon>Streptomyces</taxon>
    </lineage>
</organism>
<evidence type="ECO:0000313" key="8">
    <source>
        <dbReference type="Proteomes" id="UP001551584"/>
    </source>
</evidence>
<dbReference type="PANTHER" id="PTHR47506:SF6">
    <property type="entry name" value="HTH-TYPE TRANSCRIPTIONAL REPRESSOR NEMR"/>
    <property type="match status" value="1"/>
</dbReference>
<dbReference type="InterPro" id="IPR041583">
    <property type="entry name" value="TetR_C_31"/>
</dbReference>
<reference evidence="7 8" key="1">
    <citation type="submission" date="2024-06" db="EMBL/GenBank/DDBJ databases">
        <title>The Natural Products Discovery Center: Release of the First 8490 Sequenced Strains for Exploring Actinobacteria Biosynthetic Diversity.</title>
        <authorList>
            <person name="Kalkreuter E."/>
            <person name="Kautsar S.A."/>
            <person name="Yang D."/>
            <person name="Bader C.D."/>
            <person name="Teijaro C.N."/>
            <person name="Fluegel L."/>
            <person name="Davis C.M."/>
            <person name="Simpson J.R."/>
            <person name="Lauterbach L."/>
            <person name="Steele A.D."/>
            <person name="Gui C."/>
            <person name="Meng S."/>
            <person name="Li G."/>
            <person name="Viehrig K."/>
            <person name="Ye F."/>
            <person name="Su P."/>
            <person name="Kiefer A.F."/>
            <person name="Nichols A."/>
            <person name="Cepeda A.J."/>
            <person name="Yan W."/>
            <person name="Fan B."/>
            <person name="Jiang Y."/>
            <person name="Adhikari A."/>
            <person name="Zheng C.-J."/>
            <person name="Schuster L."/>
            <person name="Cowan T.M."/>
            <person name="Smanski M.J."/>
            <person name="Chevrette M.G."/>
            <person name="De Carvalho L.P.S."/>
            <person name="Shen B."/>
        </authorList>
    </citation>
    <scope>NUCLEOTIDE SEQUENCE [LARGE SCALE GENOMIC DNA]</scope>
    <source>
        <strain evidence="7 8">NPDC048117</strain>
    </source>
</reference>
<accession>A0ABV3EPC7</accession>
<dbReference type="InterPro" id="IPR009057">
    <property type="entry name" value="Homeodomain-like_sf"/>
</dbReference>
<evidence type="ECO:0000256" key="1">
    <source>
        <dbReference type="ARBA" id="ARBA00023015"/>
    </source>
</evidence>
<evidence type="ECO:0000256" key="5">
    <source>
        <dbReference type="SAM" id="MobiDB-lite"/>
    </source>
</evidence>
<evidence type="ECO:0000256" key="3">
    <source>
        <dbReference type="ARBA" id="ARBA00023163"/>
    </source>
</evidence>
<dbReference type="Proteomes" id="UP001551584">
    <property type="component" value="Unassembled WGS sequence"/>
</dbReference>
<evidence type="ECO:0000259" key="6">
    <source>
        <dbReference type="PROSITE" id="PS50977"/>
    </source>
</evidence>
<dbReference type="RefSeq" id="WP_166020917.1">
    <property type="nucleotide sequence ID" value="NZ_JBEZNA010000022.1"/>
</dbReference>
<evidence type="ECO:0000256" key="4">
    <source>
        <dbReference type="PROSITE-ProRule" id="PRU00335"/>
    </source>
</evidence>
<dbReference type="Pfam" id="PF00440">
    <property type="entry name" value="TetR_N"/>
    <property type="match status" value="1"/>
</dbReference>
<dbReference type="PROSITE" id="PS50977">
    <property type="entry name" value="HTH_TETR_2"/>
    <property type="match status" value="1"/>
</dbReference>
<dbReference type="PANTHER" id="PTHR47506">
    <property type="entry name" value="TRANSCRIPTIONAL REGULATORY PROTEIN"/>
    <property type="match status" value="1"/>
</dbReference>
<keyword evidence="8" id="KW-1185">Reference proteome</keyword>
<name>A0ABV3EPC7_9ACTN</name>
<evidence type="ECO:0000313" key="7">
    <source>
        <dbReference type="EMBL" id="MEU9578052.1"/>
    </source>
</evidence>
<comment type="caution">
    <text evidence="7">The sequence shown here is derived from an EMBL/GenBank/DDBJ whole genome shotgun (WGS) entry which is preliminary data.</text>
</comment>
<protein>
    <submittedName>
        <fullName evidence="7">TetR family transcriptional regulator</fullName>
    </submittedName>
</protein>
<dbReference type="Gene3D" id="1.10.357.10">
    <property type="entry name" value="Tetracycline Repressor, domain 2"/>
    <property type="match status" value="1"/>
</dbReference>
<feature type="domain" description="HTH tetR-type" evidence="6">
    <location>
        <begin position="8"/>
        <end position="68"/>
    </location>
</feature>
<keyword evidence="2 4" id="KW-0238">DNA-binding</keyword>
<dbReference type="InterPro" id="IPR036271">
    <property type="entry name" value="Tet_transcr_reg_TetR-rel_C_sf"/>
</dbReference>